<feature type="compositionally biased region" description="Basic and acidic residues" evidence="4">
    <location>
        <begin position="331"/>
        <end position="349"/>
    </location>
</feature>
<feature type="domain" description="Ribosomal RNA-processing protein 14 N-terminal" evidence="6">
    <location>
        <begin position="8"/>
        <end position="58"/>
    </location>
</feature>
<feature type="compositionally biased region" description="Basic and acidic residues" evidence="4">
    <location>
        <begin position="294"/>
        <end position="323"/>
    </location>
</feature>
<comment type="caution">
    <text evidence="7">The sequence shown here is derived from an EMBL/GenBank/DDBJ whole genome shotgun (WGS) entry which is preliminary data.</text>
</comment>
<accession>A0A9P4LWK6</accession>
<comment type="similarity">
    <text evidence="2">Belongs to the SURF6 family.</text>
</comment>
<feature type="compositionally biased region" description="Basic and acidic residues" evidence="4">
    <location>
        <begin position="489"/>
        <end position="503"/>
    </location>
</feature>
<reference evidence="7" key="1">
    <citation type="journal article" date="2020" name="Stud. Mycol.">
        <title>101 Dothideomycetes genomes: a test case for predicting lifestyles and emergence of pathogens.</title>
        <authorList>
            <person name="Haridas S."/>
            <person name="Albert R."/>
            <person name="Binder M."/>
            <person name="Bloem J."/>
            <person name="Labutti K."/>
            <person name="Salamov A."/>
            <person name="Andreopoulos B."/>
            <person name="Baker S."/>
            <person name="Barry K."/>
            <person name="Bills G."/>
            <person name="Bluhm B."/>
            <person name="Cannon C."/>
            <person name="Castanera R."/>
            <person name="Culley D."/>
            <person name="Daum C."/>
            <person name="Ezra D."/>
            <person name="Gonzalez J."/>
            <person name="Henrissat B."/>
            <person name="Kuo A."/>
            <person name="Liang C."/>
            <person name="Lipzen A."/>
            <person name="Lutzoni F."/>
            <person name="Magnuson J."/>
            <person name="Mondo S."/>
            <person name="Nolan M."/>
            <person name="Ohm R."/>
            <person name="Pangilinan J."/>
            <person name="Park H.-J."/>
            <person name="Ramirez L."/>
            <person name="Alfaro M."/>
            <person name="Sun H."/>
            <person name="Tritt A."/>
            <person name="Yoshinaga Y."/>
            <person name="Zwiers L.-H."/>
            <person name="Turgeon B."/>
            <person name="Goodwin S."/>
            <person name="Spatafora J."/>
            <person name="Crous P."/>
            <person name="Grigoriev I."/>
        </authorList>
    </citation>
    <scope>NUCLEOTIDE SEQUENCE</scope>
    <source>
        <strain evidence="7">CBS 121410</strain>
    </source>
</reference>
<dbReference type="OrthoDB" id="444809at2759"/>
<name>A0A9P4LWK6_9PEZI</name>
<keyword evidence="3" id="KW-0539">Nucleus</keyword>
<evidence type="ECO:0000259" key="5">
    <source>
        <dbReference type="Pfam" id="PF04935"/>
    </source>
</evidence>
<feature type="compositionally biased region" description="Acidic residues" evidence="4">
    <location>
        <begin position="80"/>
        <end position="89"/>
    </location>
</feature>
<dbReference type="GO" id="GO:0003723">
    <property type="term" value="F:RNA binding"/>
    <property type="evidence" value="ECO:0007669"/>
    <property type="project" value="TreeGrafter"/>
</dbReference>
<feature type="compositionally biased region" description="Low complexity" evidence="4">
    <location>
        <begin position="230"/>
        <end position="258"/>
    </location>
</feature>
<dbReference type="InterPro" id="IPR029188">
    <property type="entry name" value="Rrp14_N"/>
</dbReference>
<sequence>MADDLEERLNSHAQAFEGLMSLIPAKQYYAQDTSDQWQKKKQTKAQKKEAKRAKLDPENHISAKDVMDENERKRKRQLDGEDDDSSDFDAEGKEKPREGLKASLKEAKKQKTEAPEEEEDEATKAGRLERQKQIAERRAAKKAKQLELAEAKRAKLAESASVNGITEDKQKTSQQKPAKEPKKKAEQKPKPSAVEDDASDAGSDAEANNDDEIDQVDVSGLVDDEQQDGTSASPSPEPESSNSSAAPTASSASSTVPSQLPLDSPAKPNKIKLPEVDQEVLQSRLKARIEALRAARKADGIDGKPARNRQELLDARRKKEEQRRQHKKELRKQAKDDEQRLAAEAELARLRGSGSPGTPDIFSPREESSNNFSFGRITFGDGVEAAADASALLDPRKKKGRSDPKTALEAAERKRQRLAGLDEGKRADIAEKDAWLNAKRRAHGEKVRDDANLLKKTLKRKEKAKLKSEKEWNERKEGVAKGQAMKQKRREENLRKRKEEKGSKPGKKKGGASSGGKKKRPGFEGTLRSR</sequence>
<dbReference type="InterPro" id="IPR029190">
    <property type="entry name" value="Rrp14/SURF6_C"/>
</dbReference>
<gene>
    <name evidence="7" type="ORF">K490DRAFT_72989</name>
</gene>
<feature type="compositionally biased region" description="Basic and acidic residues" evidence="4">
    <location>
        <begin position="420"/>
        <end position="434"/>
    </location>
</feature>
<dbReference type="InterPro" id="IPR007019">
    <property type="entry name" value="SURF6"/>
</dbReference>
<evidence type="ECO:0000313" key="8">
    <source>
        <dbReference type="Proteomes" id="UP000799776"/>
    </source>
</evidence>
<feature type="region of interest" description="Disordered" evidence="4">
    <location>
        <begin position="390"/>
        <end position="530"/>
    </location>
</feature>
<proteinExistence type="inferred from homology"/>
<feature type="compositionally biased region" description="Basic and acidic residues" evidence="4">
    <location>
        <begin position="46"/>
        <end position="72"/>
    </location>
</feature>
<dbReference type="Pfam" id="PF15459">
    <property type="entry name" value="RRP14"/>
    <property type="match status" value="1"/>
</dbReference>
<dbReference type="PANTHER" id="PTHR14369:SF0">
    <property type="entry name" value="SURFEIT LOCUS PROTEIN 6"/>
    <property type="match status" value="1"/>
</dbReference>
<dbReference type="GO" id="GO:0003677">
    <property type="term" value="F:DNA binding"/>
    <property type="evidence" value="ECO:0007669"/>
    <property type="project" value="TreeGrafter"/>
</dbReference>
<dbReference type="Pfam" id="PF04935">
    <property type="entry name" value="SURF6"/>
    <property type="match status" value="1"/>
</dbReference>
<feature type="compositionally biased region" description="Basic and acidic residues" evidence="4">
    <location>
        <begin position="444"/>
        <end position="453"/>
    </location>
</feature>
<dbReference type="GO" id="GO:0042274">
    <property type="term" value="P:ribosomal small subunit biogenesis"/>
    <property type="evidence" value="ECO:0007669"/>
    <property type="project" value="TreeGrafter"/>
</dbReference>
<dbReference type="AlphaFoldDB" id="A0A9P4LWK6"/>
<feature type="compositionally biased region" description="Basic and acidic residues" evidence="4">
    <location>
        <begin position="166"/>
        <end position="189"/>
    </location>
</feature>
<feature type="compositionally biased region" description="Basic and acidic residues" evidence="4">
    <location>
        <begin position="401"/>
        <end position="413"/>
    </location>
</feature>
<evidence type="ECO:0000256" key="4">
    <source>
        <dbReference type="SAM" id="MobiDB-lite"/>
    </source>
</evidence>
<dbReference type="Proteomes" id="UP000799776">
    <property type="component" value="Unassembled WGS sequence"/>
</dbReference>
<dbReference type="GO" id="GO:0042273">
    <property type="term" value="P:ribosomal large subunit biogenesis"/>
    <property type="evidence" value="ECO:0007669"/>
    <property type="project" value="TreeGrafter"/>
</dbReference>
<feature type="compositionally biased region" description="Basic and acidic residues" evidence="4">
    <location>
        <begin position="90"/>
        <end position="114"/>
    </location>
</feature>
<keyword evidence="8" id="KW-1185">Reference proteome</keyword>
<evidence type="ECO:0000256" key="2">
    <source>
        <dbReference type="ARBA" id="ARBA00005904"/>
    </source>
</evidence>
<feature type="compositionally biased region" description="Basic and acidic residues" evidence="4">
    <location>
        <begin position="122"/>
        <end position="156"/>
    </location>
</feature>
<feature type="region of interest" description="Disordered" evidence="4">
    <location>
        <begin position="31"/>
        <end position="276"/>
    </location>
</feature>
<evidence type="ECO:0000256" key="1">
    <source>
        <dbReference type="ARBA" id="ARBA00004123"/>
    </source>
</evidence>
<feature type="compositionally biased region" description="Basic residues" evidence="4">
    <location>
        <begin position="504"/>
        <end position="520"/>
    </location>
</feature>
<feature type="region of interest" description="Disordered" evidence="4">
    <location>
        <begin position="294"/>
        <end position="374"/>
    </location>
</feature>
<dbReference type="GO" id="GO:0005730">
    <property type="term" value="C:nucleolus"/>
    <property type="evidence" value="ECO:0007669"/>
    <property type="project" value="TreeGrafter"/>
</dbReference>
<dbReference type="PANTHER" id="PTHR14369">
    <property type="entry name" value="SURFEIT LOCUS PROTEIN 6"/>
    <property type="match status" value="1"/>
</dbReference>
<organism evidence="7 8">
    <name type="scientific">Saccharata proteae CBS 121410</name>
    <dbReference type="NCBI Taxonomy" id="1314787"/>
    <lineage>
        <taxon>Eukaryota</taxon>
        <taxon>Fungi</taxon>
        <taxon>Dikarya</taxon>
        <taxon>Ascomycota</taxon>
        <taxon>Pezizomycotina</taxon>
        <taxon>Dothideomycetes</taxon>
        <taxon>Dothideomycetes incertae sedis</taxon>
        <taxon>Botryosphaeriales</taxon>
        <taxon>Saccharataceae</taxon>
        <taxon>Saccharata</taxon>
    </lineage>
</organism>
<feature type="compositionally biased region" description="Basic and acidic residues" evidence="4">
    <location>
        <begin position="465"/>
        <end position="479"/>
    </location>
</feature>
<evidence type="ECO:0000313" key="7">
    <source>
        <dbReference type="EMBL" id="KAF2088605.1"/>
    </source>
</evidence>
<dbReference type="EMBL" id="ML978716">
    <property type="protein sequence ID" value="KAF2088605.1"/>
    <property type="molecule type" value="Genomic_DNA"/>
</dbReference>
<feature type="domain" description="Ribosomal RNA-processing protein 14/surfeit locus protein 6 C-terminal" evidence="5">
    <location>
        <begin position="310"/>
        <end position="505"/>
    </location>
</feature>
<protein>
    <submittedName>
        <fullName evidence="7">SURF6-domain-containing protein</fullName>
    </submittedName>
</protein>
<comment type="subcellular location">
    <subcellularLocation>
        <location evidence="1">Nucleus</location>
    </subcellularLocation>
</comment>
<evidence type="ECO:0000259" key="6">
    <source>
        <dbReference type="Pfam" id="PF15459"/>
    </source>
</evidence>
<evidence type="ECO:0000256" key="3">
    <source>
        <dbReference type="ARBA" id="ARBA00023242"/>
    </source>
</evidence>